<keyword evidence="1" id="KW-1133">Transmembrane helix</keyword>
<gene>
    <name evidence="3" type="ORF">BDV35DRAFT_403955</name>
</gene>
<evidence type="ECO:0000259" key="2">
    <source>
        <dbReference type="Pfam" id="PF05368"/>
    </source>
</evidence>
<evidence type="ECO:0000256" key="1">
    <source>
        <dbReference type="SAM" id="Phobius"/>
    </source>
</evidence>
<dbReference type="VEuPathDB" id="FungiDB:AFLA_005896"/>
<dbReference type="SUPFAM" id="SSF51735">
    <property type="entry name" value="NAD(P)-binding Rossmann-fold domains"/>
    <property type="match status" value="1"/>
</dbReference>
<name>A0A5N6H0X9_ASPFL</name>
<dbReference type="PANTHER" id="PTHR47129:SF1">
    <property type="entry name" value="NMRA-LIKE DOMAIN-CONTAINING PROTEIN"/>
    <property type="match status" value="1"/>
</dbReference>
<reference evidence="3" key="1">
    <citation type="submission" date="2019-04" db="EMBL/GenBank/DDBJ databases">
        <title>Friends and foes A comparative genomics study of 23 Aspergillus species from section Flavi.</title>
        <authorList>
            <consortium name="DOE Joint Genome Institute"/>
            <person name="Kjaerbolling I."/>
            <person name="Vesth T."/>
            <person name="Frisvad J.C."/>
            <person name="Nybo J.L."/>
            <person name="Theobald S."/>
            <person name="Kildgaard S."/>
            <person name="Isbrandt T."/>
            <person name="Kuo A."/>
            <person name="Sato A."/>
            <person name="Lyhne E.K."/>
            <person name="Kogle M.E."/>
            <person name="Wiebenga A."/>
            <person name="Kun R.S."/>
            <person name="Lubbers R.J."/>
            <person name="Makela M.R."/>
            <person name="Barry K."/>
            <person name="Chovatia M."/>
            <person name="Clum A."/>
            <person name="Daum C."/>
            <person name="Haridas S."/>
            <person name="He G."/>
            <person name="LaButti K."/>
            <person name="Lipzen A."/>
            <person name="Mondo S."/>
            <person name="Riley R."/>
            <person name="Salamov A."/>
            <person name="Simmons B.A."/>
            <person name="Magnuson J.K."/>
            <person name="Henrissat B."/>
            <person name="Mortensen U.H."/>
            <person name="Larsen T.O."/>
            <person name="Devries R.P."/>
            <person name="Grigoriev I.V."/>
            <person name="Machida M."/>
            <person name="Baker S.E."/>
            <person name="Andersen M.R."/>
        </authorList>
    </citation>
    <scope>NUCLEOTIDE SEQUENCE [LARGE SCALE GENOMIC DNA]</scope>
    <source>
        <strain evidence="3">CBS 121.62</strain>
    </source>
</reference>
<dbReference type="EMBL" id="ML734586">
    <property type="protein sequence ID" value="KAB8247767.1"/>
    <property type="molecule type" value="Genomic_DNA"/>
</dbReference>
<dbReference type="Pfam" id="PF05368">
    <property type="entry name" value="NmrA"/>
    <property type="match status" value="1"/>
</dbReference>
<dbReference type="InterPro" id="IPR008030">
    <property type="entry name" value="NmrA-like"/>
</dbReference>
<accession>A0A5N6H0X9</accession>
<keyword evidence="1" id="KW-0812">Transmembrane</keyword>
<evidence type="ECO:0000313" key="3">
    <source>
        <dbReference type="EMBL" id="KAB8247767.1"/>
    </source>
</evidence>
<dbReference type="Gene3D" id="3.40.50.720">
    <property type="entry name" value="NAD(P)-binding Rossmann-like Domain"/>
    <property type="match status" value="1"/>
</dbReference>
<protein>
    <recommendedName>
        <fullName evidence="2">NmrA-like domain-containing protein</fullName>
    </recommendedName>
</protein>
<dbReference type="InterPro" id="IPR052718">
    <property type="entry name" value="NmrA-type_oxidoreductase"/>
</dbReference>
<dbReference type="InterPro" id="IPR036291">
    <property type="entry name" value="NAD(P)-bd_dom_sf"/>
</dbReference>
<organism evidence="3">
    <name type="scientific">Aspergillus flavus</name>
    <dbReference type="NCBI Taxonomy" id="5059"/>
    <lineage>
        <taxon>Eukaryota</taxon>
        <taxon>Fungi</taxon>
        <taxon>Dikarya</taxon>
        <taxon>Ascomycota</taxon>
        <taxon>Pezizomycotina</taxon>
        <taxon>Eurotiomycetes</taxon>
        <taxon>Eurotiomycetidae</taxon>
        <taxon>Eurotiales</taxon>
        <taxon>Aspergillaceae</taxon>
        <taxon>Aspergillus</taxon>
        <taxon>Aspergillus subgen. Circumdati</taxon>
    </lineage>
</organism>
<feature type="domain" description="NmrA-like" evidence="2">
    <location>
        <begin position="96"/>
        <end position="328"/>
    </location>
</feature>
<proteinExistence type="predicted"/>
<sequence length="403" mass="44611">MTLNSTSSLTFSSPPILSARLAATPLLSAAQLVGTGHKTQILRCRSSHRILFMKEALVFQAIALVIAIVVGVSVEAPILPALPYIYVSPPVTMRYLITGATGGLGGHILEYFIAQIPFSDFAASSSSPENRSRFESRGVNFRHLDYENPTTLNRALHDVENLLFISTNANVIDVEKVKRQHRNVVEAARKANVKHVWYTSLPFGGLTNDSEVSVQRAHLATEKMLKESGLTFTCIREGIYVEGFPLFLNWYPETTLLTLPRDGEIAFTSRVELAVCTARLMIQGGFENRIVLLTAGETITAKELVSVINETTGRRVELRYVSPDEFVDAGPRNDRGGKSRAFFETLVSLWESAASGELRTMDGLLAEILGRDPIPPRDAVRQLLVENRDHTWHQITISVFLFG</sequence>
<keyword evidence="1" id="KW-0472">Membrane</keyword>
<dbReference type="PANTHER" id="PTHR47129">
    <property type="entry name" value="QUINONE OXIDOREDUCTASE 2"/>
    <property type="match status" value="1"/>
</dbReference>
<dbReference type="Gene3D" id="3.90.25.10">
    <property type="entry name" value="UDP-galactose 4-epimerase, domain 1"/>
    <property type="match status" value="1"/>
</dbReference>
<dbReference type="Proteomes" id="UP000325434">
    <property type="component" value="Unassembled WGS sequence"/>
</dbReference>
<dbReference type="VEuPathDB" id="FungiDB:F9C07_7420"/>
<dbReference type="AlphaFoldDB" id="A0A5N6H0X9"/>
<feature type="transmembrane region" description="Helical" evidence="1">
    <location>
        <begin position="56"/>
        <end position="74"/>
    </location>
</feature>